<evidence type="ECO:0000256" key="3">
    <source>
        <dbReference type="ARBA" id="ARBA00022833"/>
    </source>
</evidence>
<dbReference type="SMART" id="SM00980">
    <property type="entry name" value="THAP"/>
    <property type="match status" value="1"/>
</dbReference>
<evidence type="ECO:0000256" key="5">
    <source>
        <dbReference type="PROSITE-ProRule" id="PRU00309"/>
    </source>
</evidence>
<dbReference type="GO" id="GO:0008270">
    <property type="term" value="F:zinc ion binding"/>
    <property type="evidence" value="ECO:0007669"/>
    <property type="project" value="UniProtKB-KW"/>
</dbReference>
<evidence type="ECO:0000256" key="4">
    <source>
        <dbReference type="ARBA" id="ARBA00023125"/>
    </source>
</evidence>
<name>A0A9P0L6L0_ACAOB</name>
<dbReference type="EMBL" id="CAKOFQ010007072">
    <property type="protein sequence ID" value="CAH1989746.1"/>
    <property type="molecule type" value="Genomic_DNA"/>
</dbReference>
<keyword evidence="1" id="KW-0479">Metal-binding</keyword>
<evidence type="ECO:0000256" key="6">
    <source>
        <dbReference type="SAM" id="MobiDB-lite"/>
    </source>
</evidence>
<sequence>MGGCRCSYKNCANSTKNTENITFFHYPVKQKQRCKIWIENACKPEFFNLEEEQLRNKVICQNHFMDKWFPNPQKKRLLQGAVPTLDVNSINEQVYIPETTEYVDETIESENEILQRSYRNDNINLVPVSDDNSVFILDTNPLLDHRNKVESYTYRNGDLVKSQTVVRQTYRRQPGLLSTAPLTGSSMKRQAEPITLNQVVSPASGVFGHLPMDQTAMSQQECVLIKQESCETENQDQEEHLEYQQMEEYQEDEMKPIIRQSQKQAGLKSLPVPSVESPSPPSKRQRDSEKDYLRQLKQHSKDIAEIKRMLKQQEPNKMDVTTAVNFLRERLPPTFFTVLCLNMDCKSELADDDIEFFTTLHKTSPEMYQILMEKYKWNLPSVNIVEAD</sequence>
<accession>A0A9P0L6L0</accession>
<reference evidence="8" key="1">
    <citation type="submission" date="2022-03" db="EMBL/GenBank/DDBJ databases">
        <authorList>
            <person name="Sayadi A."/>
        </authorList>
    </citation>
    <scope>NUCLEOTIDE SEQUENCE</scope>
</reference>
<evidence type="ECO:0000256" key="1">
    <source>
        <dbReference type="ARBA" id="ARBA00022723"/>
    </source>
</evidence>
<proteinExistence type="predicted"/>
<dbReference type="Proteomes" id="UP001152888">
    <property type="component" value="Unassembled WGS sequence"/>
</dbReference>
<comment type="caution">
    <text evidence="8">The sequence shown here is derived from an EMBL/GenBank/DDBJ whole genome shotgun (WGS) entry which is preliminary data.</text>
</comment>
<dbReference type="PROSITE" id="PS50950">
    <property type="entry name" value="ZF_THAP"/>
    <property type="match status" value="1"/>
</dbReference>
<organism evidence="8 9">
    <name type="scientific">Acanthoscelides obtectus</name>
    <name type="common">Bean weevil</name>
    <name type="synonym">Bruchus obtectus</name>
    <dbReference type="NCBI Taxonomy" id="200917"/>
    <lineage>
        <taxon>Eukaryota</taxon>
        <taxon>Metazoa</taxon>
        <taxon>Ecdysozoa</taxon>
        <taxon>Arthropoda</taxon>
        <taxon>Hexapoda</taxon>
        <taxon>Insecta</taxon>
        <taxon>Pterygota</taxon>
        <taxon>Neoptera</taxon>
        <taxon>Endopterygota</taxon>
        <taxon>Coleoptera</taxon>
        <taxon>Polyphaga</taxon>
        <taxon>Cucujiformia</taxon>
        <taxon>Chrysomeloidea</taxon>
        <taxon>Chrysomelidae</taxon>
        <taxon>Bruchinae</taxon>
        <taxon>Bruchini</taxon>
        <taxon>Acanthoscelides</taxon>
    </lineage>
</organism>
<evidence type="ECO:0000313" key="9">
    <source>
        <dbReference type="Proteomes" id="UP001152888"/>
    </source>
</evidence>
<keyword evidence="2 5" id="KW-0863">Zinc-finger</keyword>
<protein>
    <recommendedName>
        <fullName evidence="7">THAP-type domain-containing protein</fullName>
    </recommendedName>
</protein>
<evidence type="ECO:0000256" key="2">
    <source>
        <dbReference type="ARBA" id="ARBA00022771"/>
    </source>
</evidence>
<dbReference type="SMART" id="SM00692">
    <property type="entry name" value="DM3"/>
    <property type="match status" value="1"/>
</dbReference>
<dbReference type="InterPro" id="IPR006612">
    <property type="entry name" value="THAP_Znf"/>
</dbReference>
<keyword evidence="3" id="KW-0862">Zinc</keyword>
<keyword evidence="4 5" id="KW-0238">DNA-binding</keyword>
<feature type="region of interest" description="Disordered" evidence="6">
    <location>
        <begin position="261"/>
        <end position="290"/>
    </location>
</feature>
<dbReference type="GO" id="GO:0003677">
    <property type="term" value="F:DNA binding"/>
    <property type="evidence" value="ECO:0007669"/>
    <property type="project" value="UniProtKB-UniRule"/>
</dbReference>
<evidence type="ECO:0000313" key="8">
    <source>
        <dbReference type="EMBL" id="CAH1989746.1"/>
    </source>
</evidence>
<dbReference type="Pfam" id="PF05485">
    <property type="entry name" value="THAP"/>
    <property type="match status" value="1"/>
</dbReference>
<dbReference type="OrthoDB" id="7683421at2759"/>
<gene>
    <name evidence="8" type="ORF">ACAOBT_LOCUS19223</name>
</gene>
<keyword evidence="9" id="KW-1185">Reference proteome</keyword>
<evidence type="ECO:0000259" key="7">
    <source>
        <dbReference type="PROSITE" id="PS50950"/>
    </source>
</evidence>
<dbReference type="SUPFAM" id="SSF57716">
    <property type="entry name" value="Glucocorticoid receptor-like (DNA-binding domain)"/>
    <property type="match status" value="1"/>
</dbReference>
<dbReference type="AlphaFoldDB" id="A0A9P0L6L0"/>
<feature type="domain" description="THAP-type" evidence="7">
    <location>
        <begin position="1"/>
        <end position="86"/>
    </location>
</feature>
<feature type="compositionally biased region" description="Low complexity" evidence="6">
    <location>
        <begin position="267"/>
        <end position="277"/>
    </location>
</feature>